<accession>A0A3M2SEB2</accession>
<dbReference type="AlphaFoldDB" id="A0A3M2SEB2"/>
<organism evidence="1 2">
    <name type="scientific">Fusarium kuroshium</name>
    <dbReference type="NCBI Taxonomy" id="2010991"/>
    <lineage>
        <taxon>Eukaryota</taxon>
        <taxon>Fungi</taxon>
        <taxon>Dikarya</taxon>
        <taxon>Ascomycota</taxon>
        <taxon>Pezizomycotina</taxon>
        <taxon>Sordariomycetes</taxon>
        <taxon>Hypocreomycetidae</taxon>
        <taxon>Hypocreales</taxon>
        <taxon>Nectriaceae</taxon>
        <taxon>Fusarium</taxon>
        <taxon>Fusarium solani species complex</taxon>
    </lineage>
</organism>
<evidence type="ECO:0000313" key="1">
    <source>
        <dbReference type="EMBL" id="RMJ15891.1"/>
    </source>
</evidence>
<proteinExistence type="predicted"/>
<keyword evidence="2" id="KW-1185">Reference proteome</keyword>
<dbReference type="Proteomes" id="UP000277212">
    <property type="component" value="Unassembled WGS sequence"/>
</dbReference>
<reference evidence="1 2" key="1">
    <citation type="submission" date="2017-06" db="EMBL/GenBank/DDBJ databases">
        <title>Comparative genomic analysis of Ambrosia Fusariam Clade fungi.</title>
        <authorList>
            <person name="Stajich J.E."/>
            <person name="Carrillo J."/>
            <person name="Kijimoto T."/>
            <person name="Eskalen A."/>
            <person name="O'Donnell K."/>
            <person name="Kasson M."/>
        </authorList>
    </citation>
    <scope>NUCLEOTIDE SEQUENCE [LARGE SCALE GENOMIC DNA]</scope>
    <source>
        <strain evidence="1">UCR3666</strain>
    </source>
</reference>
<sequence length="104" mass="11935">MNHPKLIESGEKVVKVDPDEESPEDGINETIEATIDEPKANVEVPIKDVQLDNERRVDYTEPMSLDFRRARRSRRPHAFQVQIRWLQAYTSTMSTMSTKPPAIG</sequence>
<dbReference type="OrthoDB" id="10355000at2759"/>
<comment type="caution">
    <text evidence="1">The sequence shown here is derived from an EMBL/GenBank/DDBJ whole genome shotgun (WGS) entry which is preliminary data.</text>
</comment>
<protein>
    <submittedName>
        <fullName evidence="1">Uncharacterized protein</fullName>
    </submittedName>
</protein>
<gene>
    <name evidence="1" type="ORF">CDV36_004434</name>
</gene>
<name>A0A3M2SEB2_9HYPO</name>
<evidence type="ECO:0000313" key="2">
    <source>
        <dbReference type="Proteomes" id="UP000277212"/>
    </source>
</evidence>
<dbReference type="EMBL" id="NKUJ01000057">
    <property type="protein sequence ID" value="RMJ15891.1"/>
    <property type="molecule type" value="Genomic_DNA"/>
</dbReference>